<accession>A3XJZ3</accession>
<dbReference type="EMBL" id="AANC01000003">
    <property type="protein sequence ID" value="EAQ50130.1"/>
    <property type="molecule type" value="Genomic_DNA"/>
</dbReference>
<keyword evidence="3" id="KW-1185">Reference proteome</keyword>
<dbReference type="HOGENOM" id="CLU_511709_0_0_10"/>
<dbReference type="OrthoDB" id="1430919at2"/>
<evidence type="ECO:0000313" key="2">
    <source>
        <dbReference type="EMBL" id="EAQ50130.1"/>
    </source>
</evidence>
<name>A3XJZ3_LEEBM</name>
<protein>
    <submittedName>
        <fullName evidence="2">Uncharacterized protein</fullName>
    </submittedName>
</protein>
<feature type="chain" id="PRO_5005334351" evidence="1">
    <location>
        <begin position="24"/>
        <end position="532"/>
    </location>
</feature>
<evidence type="ECO:0000256" key="1">
    <source>
        <dbReference type="SAM" id="SignalP"/>
    </source>
</evidence>
<keyword evidence="1" id="KW-0732">Signal</keyword>
<dbReference type="RefSeq" id="WP_009779039.1">
    <property type="nucleotide sequence ID" value="NZ_CH672395.1"/>
</dbReference>
<proteinExistence type="predicted"/>
<dbReference type="eggNOG" id="COG5295">
    <property type="taxonomic scope" value="Bacteria"/>
</dbReference>
<dbReference type="Proteomes" id="UP000001601">
    <property type="component" value="Unassembled WGS sequence"/>
</dbReference>
<comment type="caution">
    <text evidence="2">The sequence shown here is derived from an EMBL/GenBank/DDBJ whole genome shotgun (WGS) entry which is preliminary data.</text>
</comment>
<reference evidence="2 3" key="1">
    <citation type="journal article" date="2007" name="Nature">
        <title>Light stimulates growth of proteorhodopsin-containing marine Flavobacteria.</title>
        <authorList>
            <person name="Gomez-Consarnau L."/>
            <person name="Gonzalez J.M."/>
            <person name="Coll-Llado M."/>
            <person name="Gourdon P."/>
            <person name="Pascher T."/>
            <person name="Neutze R."/>
            <person name="Pedros-Alio C."/>
            <person name="Pinhassi J."/>
        </authorList>
    </citation>
    <scope>NUCLEOTIDE SEQUENCE [LARGE SCALE GENOMIC DNA]</scope>
    <source>
        <strain evidence="2 3">MED217</strain>
    </source>
</reference>
<dbReference type="AlphaFoldDB" id="A3XJZ3"/>
<gene>
    <name evidence="2" type="ORF">MED217_03230</name>
</gene>
<feature type="signal peptide" evidence="1">
    <location>
        <begin position="1"/>
        <end position="23"/>
    </location>
</feature>
<organism evidence="2 3">
    <name type="scientific">Leeuwenhoekiella blandensis (strain CECT 7118 / CCUG 51940 / KCTC 22103 / MED217)</name>
    <name type="common">Flavobacterium sp. (strain MED217)</name>
    <dbReference type="NCBI Taxonomy" id="398720"/>
    <lineage>
        <taxon>Bacteria</taxon>
        <taxon>Pseudomonadati</taxon>
        <taxon>Bacteroidota</taxon>
        <taxon>Flavobacteriia</taxon>
        <taxon>Flavobacteriales</taxon>
        <taxon>Flavobacteriaceae</taxon>
        <taxon>Leeuwenhoekiella</taxon>
    </lineage>
</organism>
<evidence type="ECO:0000313" key="3">
    <source>
        <dbReference type="Proteomes" id="UP000001601"/>
    </source>
</evidence>
<dbReference type="STRING" id="398720.MED217_03230"/>
<sequence length="532" mass="57116">MKIRLIFPRIILFLFLFTSIAQAQVGIGTTSPAGGSLLDISSTDKGILIPRVDIADLSTAAPVTEDLTNSESLLVYNTNTTTGKGFYYWDSTQWVAVGGSGENIYTSDGSLPETRTVNLDENILRFDNGVGRYLNLQGASVSDNNDPFLFTTFNALRFDIDNAPVLSLDSDQNVGVGLSDANAKLHIFENTGTAASASTGTLVLEHGNEGGASSIVFKSRSNNNSDYGYLNFSDDGSGNGSSNENALLEIGIQNDTPGAYQDDINIASTGSVGISNRTPNSSASLDLGANNRGLLLNRVSLNSITDNTTIQNPATGLFVYNTATAGSGTTRVQPGLYYWNGTIWSRIFKSGYSVQYKQNADARADNNTTVYVNIPGLTNISFTAPTTGKYQLILNGYHSSGTPINSTFQSRLQQNGSDFNTYYINEQQDGASQGSIRIQQNGTTIGEKYVTSVSKAFPGQSFYSLAQSLVIIINVDLIAGQTYTFNVQGREWARYNADRGHFGRQTSGVYAGANGAANTQYADLTITLINEY</sequence>